<protein>
    <submittedName>
        <fullName evidence="2">Uncharacterized protein</fullName>
    </submittedName>
</protein>
<evidence type="ECO:0000313" key="2">
    <source>
        <dbReference type="EMBL" id="KAL3279962.1"/>
    </source>
</evidence>
<dbReference type="Proteomes" id="UP001516400">
    <property type="component" value="Unassembled WGS sequence"/>
</dbReference>
<sequence>MDLGTVNACLLWRQNNEAQYMPLYDFKLAISGHIRLSQKVITNKRGPPSSLLGTPTSSYRGDSPISLPTSQVTHKKVRKTPARHQDFPLNSVRTYKVDPLEIGA</sequence>
<feature type="compositionally biased region" description="Basic residues" evidence="1">
    <location>
        <begin position="73"/>
        <end position="82"/>
    </location>
</feature>
<keyword evidence="3" id="KW-1185">Reference proteome</keyword>
<accession>A0ABD2NNE6</accession>
<dbReference type="EMBL" id="JABFTP020000124">
    <property type="protein sequence ID" value="KAL3279962.1"/>
    <property type="molecule type" value="Genomic_DNA"/>
</dbReference>
<reference evidence="2 3" key="1">
    <citation type="journal article" date="2021" name="BMC Biol.">
        <title>Horizontally acquired antibacterial genes associated with adaptive radiation of ladybird beetles.</title>
        <authorList>
            <person name="Li H.S."/>
            <person name="Tang X.F."/>
            <person name="Huang Y.H."/>
            <person name="Xu Z.Y."/>
            <person name="Chen M.L."/>
            <person name="Du X.Y."/>
            <person name="Qiu B.Y."/>
            <person name="Chen P.T."/>
            <person name="Zhang W."/>
            <person name="Slipinski A."/>
            <person name="Escalona H.E."/>
            <person name="Waterhouse R.M."/>
            <person name="Zwick A."/>
            <person name="Pang H."/>
        </authorList>
    </citation>
    <scope>NUCLEOTIDE SEQUENCE [LARGE SCALE GENOMIC DNA]</scope>
    <source>
        <strain evidence="2">SYSU2018</strain>
    </source>
</reference>
<feature type="region of interest" description="Disordered" evidence="1">
    <location>
        <begin position="44"/>
        <end position="85"/>
    </location>
</feature>
<evidence type="ECO:0000313" key="3">
    <source>
        <dbReference type="Proteomes" id="UP001516400"/>
    </source>
</evidence>
<comment type="caution">
    <text evidence="2">The sequence shown here is derived from an EMBL/GenBank/DDBJ whole genome shotgun (WGS) entry which is preliminary data.</text>
</comment>
<proteinExistence type="predicted"/>
<evidence type="ECO:0000256" key="1">
    <source>
        <dbReference type="SAM" id="MobiDB-lite"/>
    </source>
</evidence>
<gene>
    <name evidence="2" type="ORF">HHI36_017467</name>
</gene>
<feature type="compositionally biased region" description="Low complexity" evidence="1">
    <location>
        <begin position="46"/>
        <end position="58"/>
    </location>
</feature>
<dbReference type="AlphaFoldDB" id="A0ABD2NNE6"/>
<name>A0ABD2NNE6_9CUCU</name>
<organism evidence="2 3">
    <name type="scientific">Cryptolaemus montrouzieri</name>
    <dbReference type="NCBI Taxonomy" id="559131"/>
    <lineage>
        <taxon>Eukaryota</taxon>
        <taxon>Metazoa</taxon>
        <taxon>Ecdysozoa</taxon>
        <taxon>Arthropoda</taxon>
        <taxon>Hexapoda</taxon>
        <taxon>Insecta</taxon>
        <taxon>Pterygota</taxon>
        <taxon>Neoptera</taxon>
        <taxon>Endopterygota</taxon>
        <taxon>Coleoptera</taxon>
        <taxon>Polyphaga</taxon>
        <taxon>Cucujiformia</taxon>
        <taxon>Coccinelloidea</taxon>
        <taxon>Coccinellidae</taxon>
        <taxon>Scymninae</taxon>
        <taxon>Scymnini</taxon>
        <taxon>Cryptolaemus</taxon>
    </lineage>
</organism>